<comment type="caution">
    <text evidence="3">The sequence shown here is derived from an EMBL/GenBank/DDBJ whole genome shotgun (WGS) entry which is preliminary data.</text>
</comment>
<evidence type="ECO:0000256" key="2">
    <source>
        <dbReference type="ARBA" id="ARBA00023180"/>
    </source>
</evidence>
<protein>
    <submittedName>
        <fullName evidence="3">Gamma interferon inducible lysosomal thiol reductase</fullName>
    </submittedName>
</protein>
<evidence type="ECO:0000313" key="3">
    <source>
        <dbReference type="EMBL" id="KAK5964646.1"/>
    </source>
</evidence>
<dbReference type="PANTHER" id="PTHR13234">
    <property type="entry name" value="GAMMA-INTERFERON INDUCIBLE LYSOSOMAL THIOL REDUCTASE GILT"/>
    <property type="match status" value="1"/>
</dbReference>
<evidence type="ECO:0000256" key="1">
    <source>
        <dbReference type="ARBA" id="ARBA00005679"/>
    </source>
</evidence>
<feature type="non-terminal residue" evidence="3">
    <location>
        <position position="1"/>
    </location>
</feature>
<dbReference type="InterPro" id="IPR004911">
    <property type="entry name" value="Interferon-induced_GILT"/>
</dbReference>
<dbReference type="EMBL" id="WIXE01025532">
    <property type="protein sequence ID" value="KAK5964646.1"/>
    <property type="molecule type" value="Genomic_DNA"/>
</dbReference>
<keyword evidence="4" id="KW-1185">Reference proteome</keyword>
<dbReference type="Pfam" id="PF03227">
    <property type="entry name" value="GILT"/>
    <property type="match status" value="1"/>
</dbReference>
<proteinExistence type="inferred from homology"/>
<name>A0AAN8EMS1_TRICO</name>
<comment type="similarity">
    <text evidence="1">Belongs to the GILT family.</text>
</comment>
<dbReference type="AlphaFoldDB" id="A0AAN8EMS1"/>
<dbReference type="PANTHER" id="PTHR13234:SF24">
    <property type="entry name" value="GILT-LIKE PROTEIN ZK669.3"/>
    <property type="match status" value="1"/>
</dbReference>
<sequence>YVTVSGNPNMMRLLLIGLSMLAYTGSLRSYPLIKSGNVVNIDVFGASRCIHTSTFMHEQLLPTYRLFGSRLRIQYHPFGVTKYTKCEWEGRHVECFCQHGPSECLKNALQACVISYLPEQDDHLELINCIQGGAAFNDSVNACLTEKTLKSRTTADEVARCARSDVGRSLMAHHGWIQNRKAPEVPWVLINATREKEAEHSLQRVLCKRYFKPPPPECAGIGPTSSEQL</sequence>
<organism evidence="3 4">
    <name type="scientific">Trichostrongylus colubriformis</name>
    <name type="common">Black scour worm</name>
    <dbReference type="NCBI Taxonomy" id="6319"/>
    <lineage>
        <taxon>Eukaryota</taxon>
        <taxon>Metazoa</taxon>
        <taxon>Ecdysozoa</taxon>
        <taxon>Nematoda</taxon>
        <taxon>Chromadorea</taxon>
        <taxon>Rhabditida</taxon>
        <taxon>Rhabditina</taxon>
        <taxon>Rhabditomorpha</taxon>
        <taxon>Strongyloidea</taxon>
        <taxon>Trichostrongylidae</taxon>
        <taxon>Trichostrongylus</taxon>
    </lineage>
</organism>
<dbReference type="GO" id="GO:0016671">
    <property type="term" value="F:oxidoreductase activity, acting on a sulfur group of donors, disulfide as acceptor"/>
    <property type="evidence" value="ECO:0007669"/>
    <property type="project" value="InterPro"/>
</dbReference>
<gene>
    <name evidence="3" type="ORF">GCK32_008459</name>
</gene>
<reference evidence="3 4" key="1">
    <citation type="submission" date="2019-10" db="EMBL/GenBank/DDBJ databases">
        <title>Assembly and Annotation for the nematode Trichostrongylus colubriformis.</title>
        <authorList>
            <person name="Martin J."/>
        </authorList>
    </citation>
    <scope>NUCLEOTIDE SEQUENCE [LARGE SCALE GENOMIC DNA]</scope>
    <source>
        <strain evidence="3">G859</strain>
        <tissue evidence="3">Whole worm</tissue>
    </source>
</reference>
<evidence type="ECO:0000313" key="4">
    <source>
        <dbReference type="Proteomes" id="UP001331761"/>
    </source>
</evidence>
<dbReference type="Proteomes" id="UP001331761">
    <property type="component" value="Unassembled WGS sequence"/>
</dbReference>
<accession>A0AAN8EMS1</accession>
<keyword evidence="2" id="KW-0325">Glycoprotein</keyword>